<dbReference type="InterPro" id="IPR001763">
    <property type="entry name" value="Rhodanese-like_dom"/>
</dbReference>
<dbReference type="Pfam" id="PF00581">
    <property type="entry name" value="Rhodanese"/>
    <property type="match status" value="1"/>
</dbReference>
<dbReference type="PROSITE" id="PS50206">
    <property type="entry name" value="RHODANESE_3"/>
    <property type="match status" value="1"/>
</dbReference>
<accession>A0A2N5X964</accession>
<dbReference type="Gene3D" id="3.40.250.10">
    <property type="entry name" value="Rhodanese-like domain"/>
    <property type="match status" value="1"/>
</dbReference>
<dbReference type="InterPro" id="IPR050229">
    <property type="entry name" value="GlpE_sulfurtransferase"/>
</dbReference>
<dbReference type="SMART" id="SM00450">
    <property type="entry name" value="RHOD"/>
    <property type="match status" value="1"/>
</dbReference>
<dbReference type="EMBL" id="PKUS01000001">
    <property type="protein sequence ID" value="PLW70998.1"/>
    <property type="molecule type" value="Genomic_DNA"/>
</dbReference>
<evidence type="ECO:0000313" key="2">
    <source>
        <dbReference type="EMBL" id="PLW70998.1"/>
    </source>
</evidence>
<dbReference type="AlphaFoldDB" id="A0A2N5X964"/>
<reference evidence="2 3" key="1">
    <citation type="submission" date="2018-01" db="EMBL/GenBank/DDBJ databases">
        <title>The draft genome sequence of Halioglobus lutimaris HF004.</title>
        <authorList>
            <person name="Du Z.-J."/>
            <person name="Shi M.-J."/>
        </authorList>
    </citation>
    <scope>NUCLEOTIDE SEQUENCE [LARGE SCALE GENOMIC DNA]</scope>
    <source>
        <strain evidence="2 3">HF004</strain>
    </source>
</reference>
<evidence type="ECO:0000259" key="1">
    <source>
        <dbReference type="PROSITE" id="PS50206"/>
    </source>
</evidence>
<feature type="domain" description="Rhodanese" evidence="1">
    <location>
        <begin position="54"/>
        <end position="133"/>
    </location>
</feature>
<dbReference type="SUPFAM" id="SSF52821">
    <property type="entry name" value="Rhodanese/Cell cycle control phosphatase"/>
    <property type="match status" value="1"/>
</dbReference>
<dbReference type="CDD" id="cd00158">
    <property type="entry name" value="RHOD"/>
    <property type="match status" value="1"/>
</dbReference>
<gene>
    <name evidence="2" type="ORF">C0039_00200</name>
</gene>
<comment type="caution">
    <text evidence="2">The sequence shown here is derived from an EMBL/GenBank/DDBJ whole genome shotgun (WGS) entry which is preliminary data.</text>
</comment>
<protein>
    <recommendedName>
        <fullName evidence="1">Rhodanese domain-containing protein</fullName>
    </recommendedName>
</protein>
<dbReference type="Proteomes" id="UP000235005">
    <property type="component" value="Unassembled WGS sequence"/>
</dbReference>
<dbReference type="PANTHER" id="PTHR43031">
    <property type="entry name" value="FAD-DEPENDENT OXIDOREDUCTASE"/>
    <property type="match status" value="1"/>
</dbReference>
<dbReference type="InterPro" id="IPR036873">
    <property type="entry name" value="Rhodanese-like_dom_sf"/>
</dbReference>
<organism evidence="2 3">
    <name type="scientific">Pseudohalioglobus lutimaris</name>
    <dbReference type="NCBI Taxonomy" id="1737061"/>
    <lineage>
        <taxon>Bacteria</taxon>
        <taxon>Pseudomonadati</taxon>
        <taxon>Pseudomonadota</taxon>
        <taxon>Gammaproteobacteria</taxon>
        <taxon>Cellvibrionales</taxon>
        <taxon>Halieaceae</taxon>
        <taxon>Pseudohalioglobus</taxon>
    </lineage>
</organism>
<dbReference type="PANTHER" id="PTHR43031:SF1">
    <property type="entry name" value="PYRIDINE NUCLEOTIDE-DISULPHIDE OXIDOREDUCTASE"/>
    <property type="match status" value="1"/>
</dbReference>
<name>A0A2N5X964_9GAMM</name>
<sequence length="133" mass="14504">MRIVALVLFAAIVIGCSSEKAPDSTDQKNVQGVTESLRVDVAESEAAGESFEFVIDVRSQREWDAGHVERAAHIPYTEITERIAEVTGDKNARIVVYCAVGGRAGKAKRALERLGYTNVENAGGYDDVKARYE</sequence>
<dbReference type="OrthoDB" id="9814704at2"/>
<keyword evidence="3" id="KW-1185">Reference proteome</keyword>
<dbReference type="PROSITE" id="PS51257">
    <property type="entry name" value="PROKAR_LIPOPROTEIN"/>
    <property type="match status" value="1"/>
</dbReference>
<dbReference type="RefSeq" id="WP_101516910.1">
    <property type="nucleotide sequence ID" value="NZ_PKUS01000001.1"/>
</dbReference>
<evidence type="ECO:0000313" key="3">
    <source>
        <dbReference type="Proteomes" id="UP000235005"/>
    </source>
</evidence>
<proteinExistence type="predicted"/>